<evidence type="ECO:0000313" key="6">
    <source>
        <dbReference type="EMBL" id="KAJ4926205.1"/>
    </source>
</evidence>
<evidence type="ECO:0000256" key="3">
    <source>
        <dbReference type="ARBA" id="ARBA00023180"/>
    </source>
</evidence>
<keyword evidence="3" id="KW-0325">Glycoprotein</keyword>
<evidence type="ECO:0000256" key="4">
    <source>
        <dbReference type="PROSITE-ProRule" id="PRU01201"/>
    </source>
</evidence>
<keyword evidence="1" id="KW-0732">Signal</keyword>
<dbReference type="PANTHER" id="PTHR45739:SF12">
    <property type="entry name" value="CHONDROITIN SULFATE PROTEOGLYCAN 4-LIKE ISOFORM X2"/>
    <property type="match status" value="1"/>
</dbReference>
<feature type="repeat" description="CSPG" evidence="4">
    <location>
        <begin position="180"/>
        <end position="271"/>
    </location>
</feature>
<dbReference type="Proteomes" id="UP001219934">
    <property type="component" value="Unassembled WGS sequence"/>
</dbReference>
<gene>
    <name evidence="6" type="ORF">JOQ06_008388</name>
</gene>
<dbReference type="InterPro" id="IPR039005">
    <property type="entry name" value="CSPG_rpt"/>
</dbReference>
<evidence type="ECO:0000256" key="1">
    <source>
        <dbReference type="ARBA" id="ARBA00022729"/>
    </source>
</evidence>
<accession>A0AAD6FA04</accession>
<keyword evidence="5" id="KW-0472">Membrane</keyword>
<keyword evidence="5" id="KW-0812">Transmembrane</keyword>
<name>A0AAD6FA04_9TELE</name>
<keyword evidence="2" id="KW-0677">Repeat</keyword>
<feature type="repeat" description="CSPG" evidence="4">
    <location>
        <begin position="288"/>
        <end position="389"/>
    </location>
</feature>
<evidence type="ECO:0000313" key="7">
    <source>
        <dbReference type="Proteomes" id="UP001219934"/>
    </source>
</evidence>
<dbReference type="Pfam" id="PF16184">
    <property type="entry name" value="Cadherin_3"/>
    <property type="match status" value="3"/>
</dbReference>
<dbReference type="InterPro" id="IPR051561">
    <property type="entry name" value="FRAS1_ECM"/>
</dbReference>
<dbReference type="AlphaFoldDB" id="A0AAD6FA04"/>
<protein>
    <submittedName>
        <fullName evidence="6">Uncharacterized protein</fullName>
    </submittedName>
</protein>
<dbReference type="PANTHER" id="PTHR45739">
    <property type="entry name" value="MATRIX PROTEIN, PUTATIVE-RELATED"/>
    <property type="match status" value="1"/>
</dbReference>
<dbReference type="EMBL" id="JAPTMU010000020">
    <property type="protein sequence ID" value="KAJ4926205.1"/>
    <property type="molecule type" value="Genomic_DNA"/>
</dbReference>
<reference evidence="6" key="1">
    <citation type="submission" date="2022-11" db="EMBL/GenBank/DDBJ databases">
        <title>Chromosome-level genome of Pogonophryne albipinna.</title>
        <authorList>
            <person name="Jo E."/>
        </authorList>
    </citation>
    <scope>NUCLEOTIDE SEQUENCE</scope>
    <source>
        <strain evidence="6">SGF0006</strain>
        <tissue evidence="6">Muscle</tissue>
    </source>
</reference>
<keyword evidence="5" id="KW-1133">Transmembrane helix</keyword>
<evidence type="ECO:0000256" key="2">
    <source>
        <dbReference type="ARBA" id="ARBA00022737"/>
    </source>
</evidence>
<evidence type="ECO:0000256" key="5">
    <source>
        <dbReference type="SAM" id="Phobius"/>
    </source>
</evidence>
<feature type="transmembrane region" description="Helical" evidence="5">
    <location>
        <begin position="12"/>
        <end position="34"/>
    </location>
</feature>
<feature type="repeat" description="CSPG" evidence="4">
    <location>
        <begin position="417"/>
        <end position="516"/>
    </location>
</feature>
<organism evidence="6 7">
    <name type="scientific">Pogonophryne albipinna</name>
    <dbReference type="NCBI Taxonomy" id="1090488"/>
    <lineage>
        <taxon>Eukaryota</taxon>
        <taxon>Metazoa</taxon>
        <taxon>Chordata</taxon>
        <taxon>Craniata</taxon>
        <taxon>Vertebrata</taxon>
        <taxon>Euteleostomi</taxon>
        <taxon>Actinopterygii</taxon>
        <taxon>Neopterygii</taxon>
        <taxon>Teleostei</taxon>
        <taxon>Neoteleostei</taxon>
        <taxon>Acanthomorphata</taxon>
        <taxon>Eupercaria</taxon>
        <taxon>Perciformes</taxon>
        <taxon>Notothenioidei</taxon>
        <taxon>Pogonophryne</taxon>
    </lineage>
</organism>
<feature type="transmembrane region" description="Helical" evidence="5">
    <location>
        <begin position="70"/>
        <end position="94"/>
    </location>
</feature>
<dbReference type="GO" id="GO:0009653">
    <property type="term" value="P:anatomical structure morphogenesis"/>
    <property type="evidence" value="ECO:0007669"/>
    <property type="project" value="TreeGrafter"/>
</dbReference>
<dbReference type="PROSITE" id="PS51854">
    <property type="entry name" value="CSPG"/>
    <property type="match status" value="3"/>
</dbReference>
<proteinExistence type="predicted"/>
<comment type="caution">
    <text evidence="6">The sequence shown here is derived from an EMBL/GenBank/DDBJ whole genome shotgun (WGS) entry which is preliminary data.</text>
</comment>
<feature type="non-terminal residue" evidence="6">
    <location>
        <position position="562"/>
    </location>
</feature>
<keyword evidence="7" id="KW-1185">Reference proteome</keyword>
<sequence>MASNNTLRSYSIIPCFIFVELVIMSGTVLLAYYMECTDLFSVHMQGFFCNDAELMKPYPGTEESSFIPPLILYCVVAAAPTAVIFVGEVSMYVMKSTREALLAQEKTIVTGDCCYLNPLVRRIVRFVEFTLVEHEYIFYIHDGSNTLRDNFTITANQTEIRKHSLPCTAHIYVTPVDDETPVVTTNKGLKVWEGSVTEITTDDLSAEDSDTPESEQLEFVVTPPSNGHLALKSAPSRHILNFTQNHIQTGQLMFVHSGALSGGFHFQVNDGVNVAPRQIFSTAAHSLVLTLKRNHPLQVSPGSVTQVSELELQAVTNDIRDTRRSHSVVFAVTALPKLGSLVRRMPDNSTQNISTFTQSMVNEGVILYDQNKPQPVGWSAGDSFSFTVSSPPALLPPHTFTISISQQPNKHPESLYNTRLLNNAGAVVAEGGRVKIDRSKLDASNLLWKVPEPQRKENQILYRLTSLPRHGALSIKGHNLTRNHPYFSQVTLNKFGITYVHDNSETTSDSFTLRAWERAAVTETFNITVTSVNDQPPAIMSTAPSVKVVVGERVTIGPEDLQ</sequence>